<evidence type="ECO:0000256" key="2">
    <source>
        <dbReference type="SAM" id="Phobius"/>
    </source>
</evidence>
<keyword evidence="2" id="KW-0812">Transmembrane</keyword>
<keyword evidence="2" id="KW-1133">Transmembrane helix</keyword>
<feature type="region of interest" description="Disordered" evidence="1">
    <location>
        <begin position="277"/>
        <end position="310"/>
    </location>
</feature>
<gene>
    <name evidence="3" type="ORF">GCM10023340_11580</name>
</gene>
<dbReference type="Proteomes" id="UP001500221">
    <property type="component" value="Unassembled WGS sequence"/>
</dbReference>
<feature type="compositionally biased region" description="Basic residues" evidence="1">
    <location>
        <begin position="26"/>
        <end position="44"/>
    </location>
</feature>
<name>A0ABP9PII4_9ACTN</name>
<feature type="region of interest" description="Disordered" evidence="1">
    <location>
        <begin position="1"/>
        <end position="48"/>
    </location>
</feature>
<dbReference type="EMBL" id="BAABKG010000001">
    <property type="protein sequence ID" value="GAA5144221.1"/>
    <property type="molecule type" value="Genomic_DNA"/>
</dbReference>
<protein>
    <recommendedName>
        <fullName evidence="5">DUF2993 domain-containing protein</fullName>
    </recommendedName>
</protein>
<reference evidence="4" key="1">
    <citation type="journal article" date="2019" name="Int. J. Syst. Evol. Microbiol.">
        <title>The Global Catalogue of Microorganisms (GCM) 10K type strain sequencing project: providing services to taxonomists for standard genome sequencing and annotation.</title>
        <authorList>
            <consortium name="The Broad Institute Genomics Platform"/>
            <consortium name="The Broad Institute Genome Sequencing Center for Infectious Disease"/>
            <person name="Wu L."/>
            <person name="Ma J."/>
        </authorList>
    </citation>
    <scope>NUCLEOTIDE SEQUENCE [LARGE SCALE GENOMIC DNA]</scope>
    <source>
        <strain evidence="4">JCM 18459</strain>
    </source>
</reference>
<evidence type="ECO:0008006" key="5">
    <source>
        <dbReference type="Google" id="ProtNLM"/>
    </source>
</evidence>
<feature type="compositionally biased region" description="Pro residues" evidence="1">
    <location>
        <begin position="1"/>
        <end position="19"/>
    </location>
</feature>
<feature type="transmembrane region" description="Helical" evidence="2">
    <location>
        <begin position="72"/>
        <end position="90"/>
    </location>
</feature>
<evidence type="ECO:0000256" key="1">
    <source>
        <dbReference type="SAM" id="MobiDB-lite"/>
    </source>
</evidence>
<keyword evidence="4" id="KW-1185">Reference proteome</keyword>
<keyword evidence="2" id="KW-0472">Membrane</keyword>
<comment type="caution">
    <text evidence="3">The sequence shown here is derived from an EMBL/GenBank/DDBJ whole genome shotgun (WGS) entry which is preliminary data.</text>
</comment>
<dbReference type="RefSeq" id="WP_345455441.1">
    <property type="nucleotide sequence ID" value="NZ_BAABKG010000001.1"/>
</dbReference>
<accession>A0ABP9PII4</accession>
<organism evidence="3 4">
    <name type="scientific">Nocardioides marinquilinus</name>
    <dbReference type="NCBI Taxonomy" id="1210400"/>
    <lineage>
        <taxon>Bacteria</taxon>
        <taxon>Bacillati</taxon>
        <taxon>Actinomycetota</taxon>
        <taxon>Actinomycetes</taxon>
        <taxon>Propionibacteriales</taxon>
        <taxon>Nocardioidaceae</taxon>
        <taxon>Nocardioides</taxon>
    </lineage>
</organism>
<evidence type="ECO:0000313" key="3">
    <source>
        <dbReference type="EMBL" id="GAA5144221.1"/>
    </source>
</evidence>
<evidence type="ECO:0000313" key="4">
    <source>
        <dbReference type="Proteomes" id="UP001500221"/>
    </source>
</evidence>
<proteinExistence type="predicted"/>
<sequence>MSAPTLEPPIEPAEQPTPEPVAEKRGRGRAGRGRTKPSSGRRRAAPPAAASVNLLSPWVLEELHVRRLRARFALGAVALLLVIAGTLVAARMSLASAEQALADDQAVGRGLSAQIGELAPVRTYVADVGVRSTKVVETMAGQAATAKITAALDEALPEGARYTSLTITLPPPETLLPPDANTPEAAVCPGPDPFGSVELVGCVELTGTARNRADVSALVQALAERGLFIEPFMRATTSEETPTLTVGDGGEDAAAGPGGVTFEGSVGLTSKALSGRYDGLTAVPPTADQTEPAGTTGTTDDDGSTVEAGQ</sequence>